<name>A0ABY6FHZ5_9PSED</name>
<dbReference type="RefSeq" id="WP_263270320.1">
    <property type="nucleotide sequence ID" value="NZ_CP081201.1"/>
</dbReference>
<keyword evidence="2" id="KW-1185">Reference proteome</keyword>
<sequence length="132" mass="14601">MSKKGGVSIPVFECLFNGSHSITSFTRSFDQALYEHLPHLYVVCLSKSKGKQRQLVGGFFIKTSYTHEDGADFQNALEQAVHTSQNLAKFTGPKFSMLPARLGIQGSEPLSEDEMLKIFSTQYLKFSTVGSA</sequence>
<reference evidence="1" key="1">
    <citation type="submission" date="2021-08" db="EMBL/GenBank/DDBJ databases">
        <title>Complete genome sequence of Pseudomonas phytophila.</title>
        <authorList>
            <person name="Weir B.S."/>
            <person name="Templeton M.D."/>
            <person name="Arshed S."/>
            <person name="Andersen M.T."/>
            <person name="Jayaraman J."/>
        </authorList>
    </citation>
    <scope>NUCLEOTIDE SEQUENCE</scope>
    <source>
        <strain evidence="1">ICMP 23753</strain>
    </source>
</reference>
<protein>
    <submittedName>
        <fullName evidence="1">Uncharacterized protein</fullName>
    </submittedName>
</protein>
<gene>
    <name evidence="1" type="ORF">K3169_04685</name>
</gene>
<dbReference type="EMBL" id="CP081201">
    <property type="protein sequence ID" value="UXZ97206.1"/>
    <property type="molecule type" value="Genomic_DNA"/>
</dbReference>
<evidence type="ECO:0000313" key="1">
    <source>
        <dbReference type="EMBL" id="UXZ97206.1"/>
    </source>
</evidence>
<dbReference type="Proteomes" id="UP001063228">
    <property type="component" value="Chromosome"/>
</dbReference>
<proteinExistence type="predicted"/>
<organism evidence="1 2">
    <name type="scientific">Pseudomonas phytophila</name>
    <dbReference type="NCBI Taxonomy" id="2867264"/>
    <lineage>
        <taxon>Bacteria</taxon>
        <taxon>Pseudomonadati</taxon>
        <taxon>Pseudomonadota</taxon>
        <taxon>Gammaproteobacteria</taxon>
        <taxon>Pseudomonadales</taxon>
        <taxon>Pseudomonadaceae</taxon>
        <taxon>Pseudomonas</taxon>
    </lineage>
</organism>
<accession>A0ABY6FHZ5</accession>
<evidence type="ECO:0000313" key="2">
    <source>
        <dbReference type="Proteomes" id="UP001063228"/>
    </source>
</evidence>